<dbReference type="PROSITE" id="PS00588">
    <property type="entry name" value="FLAGELLA_BB_ROD"/>
    <property type="match status" value="1"/>
</dbReference>
<evidence type="ECO:0000259" key="10">
    <source>
        <dbReference type="Pfam" id="PF22638"/>
    </source>
</evidence>
<feature type="coiled-coil region" evidence="7">
    <location>
        <begin position="161"/>
        <end position="188"/>
    </location>
</feature>
<keyword evidence="11" id="KW-0969">Cilium</keyword>
<gene>
    <name evidence="11" type="ORF">DFP90_11312</name>
</gene>
<dbReference type="InterPro" id="IPR002371">
    <property type="entry name" value="FlgK"/>
</dbReference>
<evidence type="ECO:0000256" key="1">
    <source>
        <dbReference type="ARBA" id="ARBA00004117"/>
    </source>
</evidence>
<dbReference type="Pfam" id="PF06429">
    <property type="entry name" value="Flg_bbr_C"/>
    <property type="match status" value="1"/>
</dbReference>
<evidence type="ECO:0000259" key="9">
    <source>
        <dbReference type="Pfam" id="PF06429"/>
    </source>
</evidence>
<dbReference type="GO" id="GO:0044780">
    <property type="term" value="P:bacterial-type flagellum assembly"/>
    <property type="evidence" value="ECO:0007669"/>
    <property type="project" value="InterPro"/>
</dbReference>
<evidence type="ECO:0000256" key="3">
    <source>
        <dbReference type="ARBA" id="ARBA00009677"/>
    </source>
</evidence>
<name>A0A3D9H5M7_9PROT</name>
<keyword evidence="11" id="KW-0966">Cell projection</keyword>
<dbReference type="InterPro" id="IPR001444">
    <property type="entry name" value="Flag_bb_rod_N"/>
</dbReference>
<proteinExistence type="inferred from homology"/>
<evidence type="ECO:0000256" key="4">
    <source>
        <dbReference type="ARBA" id="ARBA00016244"/>
    </source>
</evidence>
<dbReference type="Proteomes" id="UP000256845">
    <property type="component" value="Unassembled WGS sequence"/>
</dbReference>
<dbReference type="OrthoDB" id="7181295at2"/>
<keyword evidence="5" id="KW-0964">Secreted</keyword>
<organism evidence="11 12">
    <name type="scientific">Aestuariispira insulae</name>
    <dbReference type="NCBI Taxonomy" id="1461337"/>
    <lineage>
        <taxon>Bacteria</taxon>
        <taxon>Pseudomonadati</taxon>
        <taxon>Pseudomonadota</taxon>
        <taxon>Alphaproteobacteria</taxon>
        <taxon>Rhodospirillales</taxon>
        <taxon>Kiloniellaceae</taxon>
        <taxon>Aestuariispira</taxon>
    </lineage>
</organism>
<keyword evidence="7" id="KW-0175">Coiled coil</keyword>
<dbReference type="Pfam" id="PF22638">
    <property type="entry name" value="FlgK_D1"/>
    <property type="match status" value="1"/>
</dbReference>
<comment type="caution">
    <text evidence="11">The sequence shown here is derived from an EMBL/GenBank/DDBJ whole genome shotgun (WGS) entry which is preliminary data.</text>
</comment>
<dbReference type="InterPro" id="IPR010930">
    <property type="entry name" value="Flg_bb/hook_C_dom"/>
</dbReference>
<feature type="domain" description="Flagellar basal body rod protein N-terminal" evidence="8">
    <location>
        <begin position="7"/>
        <end position="37"/>
    </location>
</feature>
<evidence type="ECO:0000256" key="2">
    <source>
        <dbReference type="ARBA" id="ARBA00004613"/>
    </source>
</evidence>
<dbReference type="InterPro" id="IPR019776">
    <property type="entry name" value="Flagellar_basal_body_rod_CS"/>
</dbReference>
<dbReference type="PANTHER" id="PTHR30033">
    <property type="entry name" value="FLAGELLAR HOOK-ASSOCIATED PROTEIN 1"/>
    <property type="match status" value="1"/>
</dbReference>
<evidence type="ECO:0000313" key="11">
    <source>
        <dbReference type="EMBL" id="RED44807.1"/>
    </source>
</evidence>
<dbReference type="GO" id="GO:0005198">
    <property type="term" value="F:structural molecule activity"/>
    <property type="evidence" value="ECO:0007669"/>
    <property type="project" value="InterPro"/>
</dbReference>
<evidence type="ECO:0000256" key="5">
    <source>
        <dbReference type="ARBA" id="ARBA00022525"/>
    </source>
</evidence>
<feature type="domain" description="Flagellar hook-associated protein FlgK helical" evidence="10">
    <location>
        <begin position="98"/>
        <end position="314"/>
    </location>
</feature>
<dbReference type="RefSeq" id="WP_115938778.1">
    <property type="nucleotide sequence ID" value="NZ_QRDW01000013.1"/>
</dbReference>
<reference evidence="11 12" key="1">
    <citation type="submission" date="2018-07" db="EMBL/GenBank/DDBJ databases">
        <title>Genomic Encyclopedia of Type Strains, Phase III (KMG-III): the genomes of soil and plant-associated and newly described type strains.</title>
        <authorList>
            <person name="Whitman W."/>
        </authorList>
    </citation>
    <scope>NUCLEOTIDE SEQUENCE [LARGE SCALE GENOMIC DNA]</scope>
    <source>
        <strain evidence="11 12">CECT 8488</strain>
    </source>
</reference>
<keyword evidence="6" id="KW-0975">Bacterial flagellum</keyword>
<evidence type="ECO:0000256" key="7">
    <source>
        <dbReference type="SAM" id="Coils"/>
    </source>
</evidence>
<dbReference type="NCBIfam" id="TIGR02492">
    <property type="entry name" value="flgK_ends"/>
    <property type="match status" value="1"/>
</dbReference>
<feature type="domain" description="Flagellar basal-body/hook protein C-terminal" evidence="9">
    <location>
        <begin position="535"/>
        <end position="573"/>
    </location>
</feature>
<dbReference type="SUPFAM" id="SSF64518">
    <property type="entry name" value="Phase 1 flagellin"/>
    <property type="match status" value="1"/>
</dbReference>
<sequence length="576" mass="59571">MSLSISLNASLTAMMTAQYNIAVSSANIANADTDGYTTKSAQNQAQIIGGKAVGVQSGNLTSAIDQRLFESLVTSATELGYASQLNGYFQLTDQYFGSVSGDNTLSEFISGLETALSQWAVDPSSSSYQYDTVQKMAAMVDGLHSLSSSIQSQRADADEDIEKTVGSINELLSDIDDLNEQINVAKAVGSPTADLEDQRNTALLKLSEKMDVAHFTDSNGRLNVYTKSGTALVTSNAHLLSYTATTSVTASVTYPGGFDDISVAGKNITEEIRGGELGALVDLRDQELPALQAELDELATGLISAVNEIANQGSAYPAPNNLSGTETVTAADPFSGTGTVRIAVTASDGTVSGFSDINLGALATVQDVIDEINLIPGASASVNADGVLEITATGATDGIAINQMTSDVGGESFSGYFGLNDIFTGTDASSLQLNSSLTADPGRLPGGRLSDDAGLAVGDIGISSGDASNAQTLTNLFSTDQSFAAAGNLGAKSSSFAEYASSIQSAMSLSVSDAASDKSLKTTLFGDLADTMSSETGVNLDEEIARMNTYQQSYEAGAYVLKSVQELFDTLLNSVS</sequence>
<dbReference type="GO" id="GO:0009424">
    <property type="term" value="C:bacterial-type flagellum hook"/>
    <property type="evidence" value="ECO:0007669"/>
    <property type="project" value="InterPro"/>
</dbReference>
<keyword evidence="12" id="KW-1185">Reference proteome</keyword>
<dbReference type="AlphaFoldDB" id="A0A3D9H5M7"/>
<accession>A0A3D9H5M7</accession>
<keyword evidence="11" id="KW-0282">Flagellum</keyword>
<dbReference type="InterPro" id="IPR053927">
    <property type="entry name" value="FlgK_helical"/>
</dbReference>
<dbReference type="Pfam" id="PF00460">
    <property type="entry name" value="Flg_bb_rod"/>
    <property type="match status" value="1"/>
</dbReference>
<dbReference type="EMBL" id="QRDW01000013">
    <property type="protein sequence ID" value="RED44807.1"/>
    <property type="molecule type" value="Genomic_DNA"/>
</dbReference>
<protein>
    <recommendedName>
        <fullName evidence="4">Flagellar hook-associated protein 1</fullName>
    </recommendedName>
</protein>
<comment type="subcellular location">
    <subcellularLocation>
        <location evidence="1">Bacterial flagellum basal body</location>
    </subcellularLocation>
    <subcellularLocation>
        <location evidence="2">Secreted</location>
    </subcellularLocation>
</comment>
<evidence type="ECO:0000256" key="6">
    <source>
        <dbReference type="ARBA" id="ARBA00023143"/>
    </source>
</evidence>
<dbReference type="PANTHER" id="PTHR30033:SF1">
    <property type="entry name" value="FLAGELLAR HOOK-ASSOCIATED PROTEIN 1"/>
    <property type="match status" value="1"/>
</dbReference>
<dbReference type="GO" id="GO:0005576">
    <property type="term" value="C:extracellular region"/>
    <property type="evidence" value="ECO:0007669"/>
    <property type="project" value="UniProtKB-SubCell"/>
</dbReference>
<comment type="similarity">
    <text evidence="3">Belongs to the flagella basal body rod proteins family.</text>
</comment>
<evidence type="ECO:0000259" key="8">
    <source>
        <dbReference type="Pfam" id="PF00460"/>
    </source>
</evidence>
<dbReference type="GO" id="GO:0009425">
    <property type="term" value="C:bacterial-type flagellum basal body"/>
    <property type="evidence" value="ECO:0007669"/>
    <property type="project" value="UniProtKB-SubCell"/>
</dbReference>
<evidence type="ECO:0000313" key="12">
    <source>
        <dbReference type="Proteomes" id="UP000256845"/>
    </source>
</evidence>